<dbReference type="InterPro" id="IPR013424">
    <property type="entry name" value="Ice-binding_C"/>
</dbReference>
<dbReference type="EMBL" id="JAVBIK010000001">
    <property type="protein sequence ID" value="MDT7518795.1"/>
    <property type="molecule type" value="Genomic_DNA"/>
</dbReference>
<name>A0ABU3KM84_9BURK</name>
<organism evidence="3 4">
    <name type="scientific">Rhodoferax potami</name>
    <dbReference type="NCBI Taxonomy" id="3068338"/>
    <lineage>
        <taxon>Bacteria</taxon>
        <taxon>Pseudomonadati</taxon>
        <taxon>Pseudomonadota</taxon>
        <taxon>Betaproteobacteria</taxon>
        <taxon>Burkholderiales</taxon>
        <taxon>Comamonadaceae</taxon>
        <taxon>Rhodoferax</taxon>
    </lineage>
</organism>
<keyword evidence="4" id="KW-1185">Reference proteome</keyword>
<feature type="domain" description="Ice-binding protein C-terminal" evidence="2">
    <location>
        <begin position="138"/>
        <end position="162"/>
    </location>
</feature>
<dbReference type="Pfam" id="PF07589">
    <property type="entry name" value="PEP-CTERM"/>
    <property type="match status" value="1"/>
</dbReference>
<evidence type="ECO:0000313" key="4">
    <source>
        <dbReference type="Proteomes" id="UP001321700"/>
    </source>
</evidence>
<feature type="chain" id="PRO_5045371721" evidence="1">
    <location>
        <begin position="24"/>
        <end position="165"/>
    </location>
</feature>
<gene>
    <name evidence="3" type="ORF">RAE19_08760</name>
</gene>
<reference evidence="3 4" key="1">
    <citation type="submission" date="2023-08" db="EMBL/GenBank/DDBJ databases">
        <title>Rhodoferax potami sp. nov. and Rhodoferax mekongensis sp. nov., isolated from the Mekong River in Thailand.</title>
        <authorList>
            <person name="Kitikhun S."/>
            <person name="Charoenyingcharoen P."/>
            <person name="Siriarchawattana P."/>
            <person name="Likhitrattanapisal S."/>
            <person name="Nilsakha T."/>
            <person name="Chanpet A."/>
            <person name="Rattanawaree P."/>
            <person name="Ingsriswang S."/>
        </authorList>
    </citation>
    <scope>NUCLEOTIDE SEQUENCE [LARGE SCALE GENOMIC DNA]</scope>
    <source>
        <strain evidence="3 4">TBRC 17660</strain>
    </source>
</reference>
<dbReference type="NCBIfam" id="NF038126">
    <property type="entry name" value="PEP_CTERM_FxDxF"/>
    <property type="match status" value="1"/>
</dbReference>
<proteinExistence type="predicted"/>
<dbReference type="Proteomes" id="UP001321700">
    <property type="component" value="Unassembled WGS sequence"/>
</dbReference>
<feature type="signal peptide" evidence="1">
    <location>
        <begin position="1"/>
        <end position="23"/>
    </location>
</feature>
<keyword evidence="1" id="KW-0732">Signal</keyword>
<evidence type="ECO:0000259" key="2">
    <source>
        <dbReference type="Pfam" id="PF07589"/>
    </source>
</evidence>
<evidence type="ECO:0000313" key="3">
    <source>
        <dbReference type="EMBL" id="MDT7518795.1"/>
    </source>
</evidence>
<sequence>MYKSLMKKAAIALTLVSAAAVQAATFNIGALGNTYTNTVDVQGTFDDTYTFSLPGSFSGVTGGYIGFDFDGSGLNTFLTVGQGTPGAGLMVSLPINSTLGGVDVASYQSTFSLTSGGSYWFKLSGSGDLASYTVTLAPVPEPETYALLLAGLGLMGAVARRRQSK</sequence>
<comment type="caution">
    <text evidence="3">The sequence shown here is derived from an EMBL/GenBank/DDBJ whole genome shotgun (WGS) entry which is preliminary data.</text>
</comment>
<dbReference type="NCBIfam" id="TIGR02595">
    <property type="entry name" value="PEP_CTERM"/>
    <property type="match status" value="1"/>
</dbReference>
<protein>
    <submittedName>
        <fullName evidence="3">FxDxF family PEP-CTERM protein</fullName>
    </submittedName>
</protein>
<accession>A0ABU3KM84</accession>
<evidence type="ECO:0000256" key="1">
    <source>
        <dbReference type="SAM" id="SignalP"/>
    </source>
</evidence>